<name>A0A4Y7PXR2_9AGAM</name>
<dbReference type="VEuPathDB" id="FungiDB:BD410DRAFT_899972"/>
<dbReference type="AlphaFoldDB" id="A0A4Y7PXR2"/>
<organism evidence="1 2">
    <name type="scientific">Rickenella mellea</name>
    <dbReference type="NCBI Taxonomy" id="50990"/>
    <lineage>
        <taxon>Eukaryota</taxon>
        <taxon>Fungi</taxon>
        <taxon>Dikarya</taxon>
        <taxon>Basidiomycota</taxon>
        <taxon>Agaricomycotina</taxon>
        <taxon>Agaricomycetes</taxon>
        <taxon>Hymenochaetales</taxon>
        <taxon>Rickenellaceae</taxon>
        <taxon>Rickenella</taxon>
    </lineage>
</organism>
<evidence type="ECO:0000313" key="1">
    <source>
        <dbReference type="EMBL" id="TDL19826.1"/>
    </source>
</evidence>
<dbReference type="EMBL" id="ML170193">
    <property type="protein sequence ID" value="TDL19826.1"/>
    <property type="molecule type" value="Genomic_DNA"/>
</dbReference>
<proteinExistence type="predicted"/>
<dbReference type="Gene3D" id="3.80.10.10">
    <property type="entry name" value="Ribonuclease Inhibitor"/>
    <property type="match status" value="1"/>
</dbReference>
<keyword evidence="2" id="KW-1185">Reference proteome</keyword>
<protein>
    <submittedName>
        <fullName evidence="1">Uncharacterized protein</fullName>
    </submittedName>
</protein>
<accession>A0A4Y7PXR2</accession>
<sequence>MAGNTSTISMQTFPVELISEVFWHCLYHPYNVRSVRPEAEVPVGYVTRSPSRAPLLLGRVCSSWRTIAIATPELWSKISIGGYTSNITNKYRKDVIATQVWMNRAGMRPLSFHITDIGYPLDEYGLAAIQQILDSVVSQSWRWKTIRATGPLDLMKKLFNPLKEGNIAKLENFCSTSYGFDKVTLGFDSQPFALSSSPRLKPLYVSGAPICVDFGDQVHRIQLIDVYPTLHGTLSFGGVLQCLTQCPSLTKLVLGIRDSAQNVLPHSLPAVIELTNLHTLQLKLDRGIDPYFLFDRLFLPSLTKIDLSVFDCTKTDWPHLTKMLQRSRPPLAVLDVYVPMTEITLLECLSYIPEVTELVLGGIVCSDSTLTSLTIHETEGSSSEIVCPSLSSVAFDDSSHFSPEAMKAMILSRCGDQAPETIPGKALREVNCSYMLKDHILLDPDIARCVKGGLTLAAW</sequence>
<evidence type="ECO:0000313" key="2">
    <source>
        <dbReference type="Proteomes" id="UP000294933"/>
    </source>
</evidence>
<dbReference type="STRING" id="50990.A0A4Y7PXR2"/>
<dbReference type="SUPFAM" id="SSF52047">
    <property type="entry name" value="RNI-like"/>
    <property type="match status" value="1"/>
</dbReference>
<gene>
    <name evidence="1" type="ORF">BD410DRAFT_899972</name>
</gene>
<dbReference type="OrthoDB" id="3365698at2759"/>
<reference evidence="1 2" key="1">
    <citation type="submission" date="2018-06" db="EMBL/GenBank/DDBJ databases">
        <title>A transcriptomic atlas of mushroom development highlights an independent origin of complex multicellularity.</title>
        <authorList>
            <consortium name="DOE Joint Genome Institute"/>
            <person name="Krizsan K."/>
            <person name="Almasi E."/>
            <person name="Merenyi Z."/>
            <person name="Sahu N."/>
            <person name="Viragh M."/>
            <person name="Koszo T."/>
            <person name="Mondo S."/>
            <person name="Kiss B."/>
            <person name="Balint B."/>
            <person name="Kues U."/>
            <person name="Barry K."/>
            <person name="Hegedus J.C."/>
            <person name="Henrissat B."/>
            <person name="Johnson J."/>
            <person name="Lipzen A."/>
            <person name="Ohm R."/>
            <person name="Nagy I."/>
            <person name="Pangilinan J."/>
            <person name="Yan J."/>
            <person name="Xiong Y."/>
            <person name="Grigoriev I.V."/>
            <person name="Hibbett D.S."/>
            <person name="Nagy L.G."/>
        </authorList>
    </citation>
    <scope>NUCLEOTIDE SEQUENCE [LARGE SCALE GENOMIC DNA]</scope>
    <source>
        <strain evidence="1 2">SZMC22713</strain>
    </source>
</reference>
<dbReference type="Proteomes" id="UP000294933">
    <property type="component" value="Unassembled WGS sequence"/>
</dbReference>
<dbReference type="InterPro" id="IPR032675">
    <property type="entry name" value="LRR_dom_sf"/>
</dbReference>